<name>A0ABQ1NSL2_9BACI</name>
<feature type="chain" id="PRO_5045668123" description="ArsR family transcriptional regulator" evidence="2">
    <location>
        <begin position="23"/>
        <end position="403"/>
    </location>
</feature>
<gene>
    <name evidence="3" type="ORF">GCM10007216_11760</name>
</gene>
<dbReference type="PANTHER" id="PTHR30032:SF4">
    <property type="entry name" value="AMIDASE ENHANCER"/>
    <property type="match status" value="1"/>
</dbReference>
<dbReference type="EMBL" id="BMCJ01000002">
    <property type="protein sequence ID" value="GGC82863.1"/>
    <property type="molecule type" value="Genomic_DNA"/>
</dbReference>
<proteinExistence type="predicted"/>
<keyword evidence="2" id="KW-0732">Signal</keyword>
<sequence>MKRVYTITLLLLISIFTLSACADAEKSNEGTNNEQPEAAQDKTTGNTKSIKGLFQLQTKNITRLPAEDLVESSLYTSQTIWPATQEENHPNAIILAPGEDWQTTLAAADLIHHPVNGPILPYQEDGLDERVLEEINRLNPLGIQDGTEIILIGNASKKIKDQIAKYQVHQINGETYKETAKNIDDYYADMTEGYPENVIVVSGDDKAKLFSLPVINWIAHMAEPVLFVSGNSVPEETKEALKNRDNPTIYIVGPEKFISTKVESDLGEYGTTERIAGKTAVETSIAFAMYKDEKTGFGWGLEEPGHGVSMISDQTSDYALTAAPFSHLGKHAPLIWLPDGKTNKDLEEFLKLIQPTFKEDPSKGPYNHGFLTGNTEDIPVETQGMIDSMLEIIQSDGDGHAGH</sequence>
<evidence type="ECO:0000256" key="1">
    <source>
        <dbReference type="SAM" id="MobiDB-lite"/>
    </source>
</evidence>
<dbReference type="PANTHER" id="PTHR30032">
    <property type="entry name" value="N-ACETYLMURAMOYL-L-ALANINE AMIDASE-RELATED"/>
    <property type="match status" value="1"/>
</dbReference>
<dbReference type="InterPro" id="IPR051922">
    <property type="entry name" value="Bact_Sporulation_Assoc"/>
</dbReference>
<dbReference type="RefSeq" id="WP_062441352.1">
    <property type="nucleotide sequence ID" value="NZ_BMCJ01000002.1"/>
</dbReference>
<feature type="region of interest" description="Disordered" evidence="1">
    <location>
        <begin position="26"/>
        <end position="46"/>
    </location>
</feature>
<protein>
    <recommendedName>
        <fullName evidence="5">ArsR family transcriptional regulator</fullName>
    </recommendedName>
</protein>
<keyword evidence="4" id="KW-1185">Reference proteome</keyword>
<organism evidence="3 4">
    <name type="scientific">Thalassobacillus devorans</name>
    <dbReference type="NCBI Taxonomy" id="279813"/>
    <lineage>
        <taxon>Bacteria</taxon>
        <taxon>Bacillati</taxon>
        <taxon>Bacillota</taxon>
        <taxon>Bacilli</taxon>
        <taxon>Bacillales</taxon>
        <taxon>Bacillaceae</taxon>
        <taxon>Thalassobacillus</taxon>
    </lineage>
</organism>
<evidence type="ECO:0000256" key="2">
    <source>
        <dbReference type="SAM" id="SignalP"/>
    </source>
</evidence>
<accession>A0ABQ1NSL2</accession>
<evidence type="ECO:0000313" key="3">
    <source>
        <dbReference type="EMBL" id="GGC82863.1"/>
    </source>
</evidence>
<evidence type="ECO:0008006" key="5">
    <source>
        <dbReference type="Google" id="ProtNLM"/>
    </source>
</evidence>
<evidence type="ECO:0000313" key="4">
    <source>
        <dbReference type="Proteomes" id="UP000619534"/>
    </source>
</evidence>
<dbReference type="PROSITE" id="PS51257">
    <property type="entry name" value="PROKAR_LIPOPROTEIN"/>
    <property type="match status" value="1"/>
</dbReference>
<feature type="compositionally biased region" description="Polar residues" evidence="1">
    <location>
        <begin position="29"/>
        <end position="46"/>
    </location>
</feature>
<comment type="caution">
    <text evidence="3">The sequence shown here is derived from an EMBL/GenBank/DDBJ whole genome shotgun (WGS) entry which is preliminary data.</text>
</comment>
<reference evidence="4" key="1">
    <citation type="journal article" date="2019" name="Int. J. Syst. Evol. Microbiol.">
        <title>The Global Catalogue of Microorganisms (GCM) 10K type strain sequencing project: providing services to taxonomists for standard genome sequencing and annotation.</title>
        <authorList>
            <consortium name="The Broad Institute Genomics Platform"/>
            <consortium name="The Broad Institute Genome Sequencing Center for Infectious Disease"/>
            <person name="Wu L."/>
            <person name="Ma J."/>
        </authorList>
    </citation>
    <scope>NUCLEOTIDE SEQUENCE [LARGE SCALE GENOMIC DNA]</scope>
    <source>
        <strain evidence="4">CCM 7282</strain>
    </source>
</reference>
<feature type="signal peptide" evidence="2">
    <location>
        <begin position="1"/>
        <end position="22"/>
    </location>
</feature>
<dbReference type="Proteomes" id="UP000619534">
    <property type="component" value="Unassembled WGS sequence"/>
</dbReference>